<organism evidence="1 2">
    <name type="scientific">Eubacterium callanderi</name>
    <dbReference type="NCBI Taxonomy" id="53442"/>
    <lineage>
        <taxon>Bacteria</taxon>
        <taxon>Bacillati</taxon>
        <taxon>Bacillota</taxon>
        <taxon>Clostridia</taxon>
        <taxon>Eubacteriales</taxon>
        <taxon>Eubacteriaceae</taxon>
        <taxon>Eubacterium</taxon>
    </lineage>
</organism>
<evidence type="ECO:0000313" key="2">
    <source>
        <dbReference type="Proteomes" id="UP000006873"/>
    </source>
</evidence>
<sequence length="15" mass="1739">MTVKRLKIENIPALL</sequence>
<dbReference type="HOGENOM" id="CLU_3434020_0_0_9"/>
<evidence type="ECO:0000313" key="1">
    <source>
        <dbReference type="EMBL" id="ADO36471.1"/>
    </source>
</evidence>
<keyword evidence="2" id="KW-1185">Reference proteome</keyword>
<dbReference type="KEGG" id="elm:ELI_1485"/>
<gene>
    <name evidence="1" type="ordered locus">ELI_1485</name>
</gene>
<dbReference type="Proteomes" id="UP000006873">
    <property type="component" value="Chromosome"/>
</dbReference>
<dbReference type="EMBL" id="CP002273">
    <property type="protein sequence ID" value="ADO36471.1"/>
    <property type="molecule type" value="Genomic_DNA"/>
</dbReference>
<accession>E3GLV0</accession>
<proteinExistence type="predicted"/>
<name>E3GLV0_9FIRM</name>
<reference evidence="1 2" key="2">
    <citation type="journal article" date="2011" name="J. Bacteriol.">
        <title>Complete genome sequence of a carbon monoxide-utilizing acetogen, Eubacterium limosum KIST612.</title>
        <authorList>
            <person name="Roh H."/>
            <person name="Ko H.J."/>
            <person name="Kim D."/>
            <person name="Choi D.G."/>
            <person name="Park S."/>
            <person name="Kim S."/>
            <person name="Chang I.S."/>
            <person name="Choi I.G."/>
        </authorList>
    </citation>
    <scope>NUCLEOTIDE SEQUENCE [LARGE SCALE GENOMIC DNA]</scope>
    <source>
        <strain evidence="1 2">KIST612</strain>
    </source>
</reference>
<reference key="1">
    <citation type="submission" date="2010-09" db="EMBL/GenBank/DDBJ databases">
        <authorList>
            <person name="Roh H."/>
            <person name="Ko H.-J."/>
            <person name="Kim D."/>
            <person name="Choi D.G."/>
            <person name="Park S."/>
            <person name="Kim S."/>
            <person name="Kim K.H."/>
            <person name="Chang I.S."/>
            <person name="Choi I.-G."/>
        </authorList>
    </citation>
    <scope>NUCLEOTIDE SEQUENCE</scope>
    <source>
        <strain>KIST612</strain>
    </source>
</reference>
<protein>
    <submittedName>
        <fullName evidence="1">Uncharacterized protein</fullName>
    </submittedName>
</protein>